<dbReference type="Gene3D" id="1.10.3380.20">
    <property type="match status" value="1"/>
</dbReference>
<dbReference type="FunFam" id="3.40.50.300:FF:000813">
    <property type="entry name" value="helicase POLQ-like isoform X1"/>
    <property type="match status" value="1"/>
</dbReference>
<evidence type="ECO:0000256" key="6">
    <source>
        <dbReference type="ARBA" id="ARBA00022840"/>
    </source>
</evidence>
<dbReference type="AlphaFoldDB" id="A0AA85G064"/>
<evidence type="ECO:0000313" key="12">
    <source>
        <dbReference type="Proteomes" id="UP000050792"/>
    </source>
</evidence>
<dbReference type="PROSITE" id="PS51194">
    <property type="entry name" value="HELICASE_CTER"/>
    <property type="match status" value="1"/>
</dbReference>
<dbReference type="InterPro" id="IPR048960">
    <property type="entry name" value="POLQ-like_helical"/>
</dbReference>
<name>A0AA85G064_9TREM</name>
<evidence type="ECO:0000256" key="8">
    <source>
        <dbReference type="ARBA" id="ARBA00023242"/>
    </source>
</evidence>
<dbReference type="InterPro" id="IPR001650">
    <property type="entry name" value="Helicase_C-like"/>
</dbReference>
<keyword evidence="3" id="KW-0227">DNA damage</keyword>
<evidence type="ECO:0000256" key="4">
    <source>
        <dbReference type="ARBA" id="ARBA00022801"/>
    </source>
</evidence>
<evidence type="ECO:0008006" key="14">
    <source>
        <dbReference type="Google" id="ProtNLM"/>
    </source>
</evidence>
<evidence type="ECO:0000313" key="13">
    <source>
        <dbReference type="WBParaSite" id="SRDH1_7450.3"/>
    </source>
</evidence>
<keyword evidence="6" id="KW-0067">ATP-binding</keyword>
<dbReference type="Gene3D" id="3.40.50.300">
    <property type="entry name" value="P-loop containing nucleotide triphosphate hydrolases"/>
    <property type="match status" value="2"/>
</dbReference>
<comment type="subcellular location">
    <subcellularLocation>
        <location evidence="1">Nucleus</location>
    </subcellularLocation>
</comment>
<evidence type="ECO:0000256" key="5">
    <source>
        <dbReference type="ARBA" id="ARBA00022806"/>
    </source>
</evidence>
<evidence type="ECO:0000256" key="1">
    <source>
        <dbReference type="ARBA" id="ARBA00004123"/>
    </source>
</evidence>
<keyword evidence="4" id="KW-0378">Hydrolase</keyword>
<feature type="domain" description="Helicase C-terminal" evidence="11">
    <location>
        <begin position="370"/>
        <end position="579"/>
    </location>
</feature>
<dbReference type="CDD" id="cd18795">
    <property type="entry name" value="SF2_C_Ski2"/>
    <property type="match status" value="1"/>
</dbReference>
<dbReference type="InterPro" id="IPR014001">
    <property type="entry name" value="Helicase_ATP-bd"/>
</dbReference>
<protein>
    <recommendedName>
        <fullName evidence="14">Helicase POLQ-like</fullName>
    </recommendedName>
</protein>
<dbReference type="GO" id="GO:0003676">
    <property type="term" value="F:nucleic acid binding"/>
    <property type="evidence" value="ECO:0007669"/>
    <property type="project" value="InterPro"/>
</dbReference>
<dbReference type="Gene3D" id="1.10.150.20">
    <property type="entry name" value="5' to 3' exonuclease, C-terminal subdomain"/>
    <property type="match status" value="1"/>
</dbReference>
<evidence type="ECO:0000256" key="9">
    <source>
        <dbReference type="ARBA" id="ARBA00048988"/>
    </source>
</evidence>
<keyword evidence="8" id="KW-0539">Nucleus</keyword>
<sequence>MTRDEDCFVRSSAVVYLYRCRIEDHQVCRLTMRPRGKKYLISTPIRNQKSTTISQSNRLHTLSIIEQSTLNHSGNDKSGQTSGHFFGLPLRVKELFHELRGVTKLYDWQVECLNLTAVANGSNLVYSLPTSGGKTLVAEILMLKELLIYNKSVLFILPFVSIVQEKVRSLTPMGLELGFWVEEYAGSRGRIPPVKRNGSYSVLMATIEKGHTIVNSLIDTKTLDSLGLVIVDELHMIGDGGPRGACLEMILTKLRLSSPTTRIIGMSATLPNIFDLTDYLSAELYVSNFRPVKLIEYVKVGDHLYEITSTKTSHCTSEGNDFTDRLVHCRMVDFQYTKKMLSRDPDHLVALVAETLLGHSMSNWCCNRLFHPSFTRSSKERFSCLVFCPTKAHCENTAKMLAELLPITACFPHLNDEDYMTEKNLVEQRSILLENLRIDYTIENKDLKGGVQTHCPVLEYTVPKGIAYHHSGLTQEERNALETAYIEGVIRVLCCTSTLAAGVNLPARRVIIRKPYVGSSFLSSTQYQQMVGRAGRAGLDSVGESITILQPNERQIFAHLLSDISDPDDTKPRNGTAGRCSSSLLYENGKGLRQFILSLIGLELATTYPDIIWSCEKTLLGAQYRLYQRGDFDDLVRTELNTLIKMDLIVAVSIDAYLNKTNSVLENIELEKARFQATKLGRASVKGGIDTDRIGPLVSDFRVAARAVNTSGPLHLLYLIAPPDVVDTIQIDWSLLFDRISIMPQNETNLISLLGFPEGYILWKATGYPIKRKLDERPLRRLYVALALAELWQNRSTLPLWYVAERYKFSRGSLQSTLTSAASLANSLAYALASEFSTDSELWAFAHLLPEFAKKLAYCVSSELLPLMELPGVKRARARQLYNLGYCTLKDIACANSSDLTSRMAPFMSKRVANEIIQAAQMLVSEKADALFQEASEMISGVGTKSLLSQMADYLKYKPFSPKLAGLNNVNNVKFGSFGADFDEDEDLFA</sequence>
<organism evidence="12 13">
    <name type="scientific">Schistosoma rodhaini</name>
    <dbReference type="NCBI Taxonomy" id="6188"/>
    <lineage>
        <taxon>Eukaryota</taxon>
        <taxon>Metazoa</taxon>
        <taxon>Spiralia</taxon>
        <taxon>Lophotrochozoa</taxon>
        <taxon>Platyhelminthes</taxon>
        <taxon>Trematoda</taxon>
        <taxon>Digenea</taxon>
        <taxon>Strigeidida</taxon>
        <taxon>Schistosomatoidea</taxon>
        <taxon>Schistosomatidae</taxon>
        <taxon>Schistosoma</taxon>
    </lineage>
</organism>
<dbReference type="GO" id="GO:0005634">
    <property type="term" value="C:nucleus"/>
    <property type="evidence" value="ECO:0007669"/>
    <property type="project" value="UniProtKB-SubCell"/>
</dbReference>
<reference evidence="13" key="2">
    <citation type="submission" date="2023-11" db="UniProtKB">
        <authorList>
            <consortium name="WormBaseParasite"/>
        </authorList>
    </citation>
    <scope>IDENTIFICATION</scope>
</reference>
<evidence type="ECO:0000256" key="7">
    <source>
        <dbReference type="ARBA" id="ARBA00023204"/>
    </source>
</evidence>
<dbReference type="PROSITE" id="PS51192">
    <property type="entry name" value="HELICASE_ATP_BIND_1"/>
    <property type="match status" value="1"/>
</dbReference>
<dbReference type="Pfam" id="PF21099">
    <property type="entry name" value="POLQ_helical"/>
    <property type="match status" value="1"/>
</dbReference>
<keyword evidence="12" id="KW-1185">Reference proteome</keyword>
<dbReference type="Pfam" id="PF00270">
    <property type="entry name" value="DEAD"/>
    <property type="match status" value="1"/>
</dbReference>
<dbReference type="GO" id="GO:0006281">
    <property type="term" value="P:DNA repair"/>
    <property type="evidence" value="ECO:0007669"/>
    <property type="project" value="UniProtKB-KW"/>
</dbReference>
<dbReference type="GO" id="GO:0005524">
    <property type="term" value="F:ATP binding"/>
    <property type="evidence" value="ECO:0007669"/>
    <property type="project" value="UniProtKB-KW"/>
</dbReference>
<evidence type="ECO:0000256" key="2">
    <source>
        <dbReference type="ARBA" id="ARBA00022741"/>
    </source>
</evidence>
<reference evidence="12" key="1">
    <citation type="submission" date="2022-06" db="EMBL/GenBank/DDBJ databases">
        <authorList>
            <person name="Berger JAMES D."/>
            <person name="Berger JAMES D."/>
        </authorList>
    </citation>
    <scope>NUCLEOTIDE SEQUENCE [LARGE SCALE GENOMIC DNA]</scope>
</reference>
<dbReference type="InterPro" id="IPR027417">
    <property type="entry name" value="P-loop_NTPase"/>
</dbReference>
<accession>A0AA85G064</accession>
<dbReference type="SUPFAM" id="SSF52540">
    <property type="entry name" value="P-loop containing nucleoside triphosphate hydrolases"/>
    <property type="match status" value="1"/>
</dbReference>
<evidence type="ECO:0000259" key="11">
    <source>
        <dbReference type="PROSITE" id="PS51194"/>
    </source>
</evidence>
<dbReference type="Pfam" id="PF00271">
    <property type="entry name" value="Helicase_C"/>
    <property type="match status" value="1"/>
</dbReference>
<dbReference type="PANTHER" id="PTHR47961:SF12">
    <property type="entry name" value="HELICASE POLQ-LIKE"/>
    <property type="match status" value="1"/>
</dbReference>
<dbReference type="SMART" id="SM00490">
    <property type="entry name" value="HELICc"/>
    <property type="match status" value="1"/>
</dbReference>
<proteinExistence type="predicted"/>
<comment type="catalytic activity">
    <reaction evidence="9">
        <text>ATP + H2O = ADP + phosphate + H(+)</text>
        <dbReference type="Rhea" id="RHEA:13065"/>
        <dbReference type="ChEBI" id="CHEBI:15377"/>
        <dbReference type="ChEBI" id="CHEBI:15378"/>
        <dbReference type="ChEBI" id="CHEBI:30616"/>
        <dbReference type="ChEBI" id="CHEBI:43474"/>
        <dbReference type="ChEBI" id="CHEBI:456216"/>
        <dbReference type="EC" id="5.6.2.4"/>
    </reaction>
</comment>
<keyword evidence="2" id="KW-0547">Nucleotide-binding</keyword>
<dbReference type="GO" id="GO:0016787">
    <property type="term" value="F:hydrolase activity"/>
    <property type="evidence" value="ECO:0007669"/>
    <property type="project" value="UniProtKB-KW"/>
</dbReference>
<keyword evidence="7" id="KW-0234">DNA repair</keyword>
<dbReference type="WBParaSite" id="SRDH1_7450.3">
    <property type="protein sequence ID" value="SRDH1_7450.3"/>
    <property type="gene ID" value="SRDH1_7450"/>
</dbReference>
<feature type="domain" description="Helicase ATP-binding" evidence="10">
    <location>
        <begin position="115"/>
        <end position="288"/>
    </location>
</feature>
<dbReference type="SUPFAM" id="SSF158702">
    <property type="entry name" value="Sec63 N-terminal domain-like"/>
    <property type="match status" value="1"/>
</dbReference>
<dbReference type="GO" id="GO:0043138">
    <property type="term" value="F:3'-5' DNA helicase activity"/>
    <property type="evidence" value="ECO:0007669"/>
    <property type="project" value="UniProtKB-EC"/>
</dbReference>
<evidence type="ECO:0000259" key="10">
    <source>
        <dbReference type="PROSITE" id="PS51192"/>
    </source>
</evidence>
<keyword evidence="5" id="KW-0347">Helicase</keyword>
<dbReference type="CDD" id="cd18026">
    <property type="entry name" value="DEXHc_POLQ-like"/>
    <property type="match status" value="1"/>
</dbReference>
<dbReference type="InterPro" id="IPR046931">
    <property type="entry name" value="HTH_61"/>
</dbReference>
<dbReference type="Pfam" id="PF20470">
    <property type="entry name" value="HTH_61"/>
    <property type="match status" value="1"/>
</dbReference>
<evidence type="ECO:0000256" key="3">
    <source>
        <dbReference type="ARBA" id="ARBA00022763"/>
    </source>
</evidence>
<dbReference type="SMART" id="SM00487">
    <property type="entry name" value="DEXDc"/>
    <property type="match status" value="1"/>
</dbReference>
<dbReference type="PANTHER" id="PTHR47961">
    <property type="entry name" value="DNA POLYMERASE THETA, PUTATIVE (AFU_ORTHOLOGUE AFUA_1G05260)-RELATED"/>
    <property type="match status" value="1"/>
</dbReference>
<dbReference type="InterPro" id="IPR011545">
    <property type="entry name" value="DEAD/DEAH_box_helicase_dom"/>
</dbReference>
<dbReference type="Proteomes" id="UP000050792">
    <property type="component" value="Unassembled WGS sequence"/>
</dbReference>
<dbReference type="InterPro" id="IPR050474">
    <property type="entry name" value="Hel308_SKI2-like"/>
</dbReference>